<sequence length="556" mass="63958">MADGTEVGLGEDRLLGCWWMRIKAEDYLERGNDALGFYGKLKKYLQSQNVDDAEWSYGYLVTAPGFLGYAFNPVSFWYVYDSDHQLTRMIVEVNNIFGERRMYMLDGSNVVNTPAMTDLEMSGLELPVSGKSRFTDIWMKDFHVSPFNSRKGSYVLKASNPFPHASYDNPVIDNTITLISSKDYAKLVARLNSTGEALDPNQLGVVSTMRFVLSWWWVGFMTLPRFGKEAWKLFLKRNLHVWHRPEVLHTGIGRIPTPTEMELYKVFKDYMFLLVHQSQQPFSITLHTAIPTESTQTIATTHQPARNRETRKLEITVLTPAFYSRFVHYAHTSEAFDRECIFTDEKNRTLWVSQPQLLAVLINESRHVEAGSGVVVKRSYFHELRWKLIKKLRCAPALPADAVSTPSNAEATAEDVRSLPYSELDLYVRSFRGRVWAKEYRRIVTKLFLAQRFGLGFAEVIDLLDFAVRALLCCLAVLQMVNWRYRSEQRNVAGWSMRMLLEGTSKECYKNVMETHGDWWWLVGAAASLSAGHMYEISKERIAQLLSFFSKADVQI</sequence>
<proteinExistence type="predicted"/>
<dbReference type="PANTHER" id="PTHR33973">
    <property type="entry name" value="OS07G0153300 PROTEIN"/>
    <property type="match status" value="1"/>
</dbReference>
<organism evidence="1 2">
    <name type="scientific">Ophiobolus disseminans</name>
    <dbReference type="NCBI Taxonomy" id="1469910"/>
    <lineage>
        <taxon>Eukaryota</taxon>
        <taxon>Fungi</taxon>
        <taxon>Dikarya</taxon>
        <taxon>Ascomycota</taxon>
        <taxon>Pezizomycotina</taxon>
        <taxon>Dothideomycetes</taxon>
        <taxon>Pleosporomycetidae</taxon>
        <taxon>Pleosporales</taxon>
        <taxon>Pleosporineae</taxon>
        <taxon>Phaeosphaeriaceae</taxon>
        <taxon>Ophiobolus</taxon>
    </lineage>
</organism>
<accession>A0A6A7AH54</accession>
<dbReference type="OrthoDB" id="3340520at2759"/>
<dbReference type="EMBL" id="MU006217">
    <property type="protein sequence ID" value="KAF2832612.1"/>
    <property type="molecule type" value="Genomic_DNA"/>
</dbReference>
<evidence type="ECO:0000313" key="2">
    <source>
        <dbReference type="Proteomes" id="UP000799424"/>
    </source>
</evidence>
<dbReference type="PANTHER" id="PTHR33973:SF4">
    <property type="entry name" value="OS07G0153300 PROTEIN"/>
    <property type="match status" value="1"/>
</dbReference>
<evidence type="ECO:0000313" key="1">
    <source>
        <dbReference type="EMBL" id="KAF2832612.1"/>
    </source>
</evidence>
<gene>
    <name evidence="1" type="ORF">CC86DRAFT_341260</name>
</gene>
<protein>
    <recommendedName>
        <fullName evidence="3">DUF1365-domain-containing protein</fullName>
    </recommendedName>
</protein>
<evidence type="ECO:0008006" key="3">
    <source>
        <dbReference type="Google" id="ProtNLM"/>
    </source>
</evidence>
<dbReference type="Proteomes" id="UP000799424">
    <property type="component" value="Unassembled WGS sequence"/>
</dbReference>
<dbReference type="Pfam" id="PF07103">
    <property type="entry name" value="DUF1365"/>
    <property type="match status" value="1"/>
</dbReference>
<keyword evidence="2" id="KW-1185">Reference proteome</keyword>
<dbReference type="InterPro" id="IPR010775">
    <property type="entry name" value="DUF1365"/>
</dbReference>
<dbReference type="AlphaFoldDB" id="A0A6A7AH54"/>
<reference evidence="1" key="1">
    <citation type="journal article" date="2020" name="Stud. Mycol.">
        <title>101 Dothideomycetes genomes: a test case for predicting lifestyles and emergence of pathogens.</title>
        <authorList>
            <person name="Haridas S."/>
            <person name="Albert R."/>
            <person name="Binder M."/>
            <person name="Bloem J."/>
            <person name="Labutti K."/>
            <person name="Salamov A."/>
            <person name="Andreopoulos B."/>
            <person name="Baker S."/>
            <person name="Barry K."/>
            <person name="Bills G."/>
            <person name="Bluhm B."/>
            <person name="Cannon C."/>
            <person name="Castanera R."/>
            <person name="Culley D."/>
            <person name="Daum C."/>
            <person name="Ezra D."/>
            <person name="Gonzalez J."/>
            <person name="Henrissat B."/>
            <person name="Kuo A."/>
            <person name="Liang C."/>
            <person name="Lipzen A."/>
            <person name="Lutzoni F."/>
            <person name="Magnuson J."/>
            <person name="Mondo S."/>
            <person name="Nolan M."/>
            <person name="Ohm R."/>
            <person name="Pangilinan J."/>
            <person name="Park H.-J."/>
            <person name="Ramirez L."/>
            <person name="Alfaro M."/>
            <person name="Sun H."/>
            <person name="Tritt A."/>
            <person name="Yoshinaga Y."/>
            <person name="Zwiers L.-H."/>
            <person name="Turgeon B."/>
            <person name="Goodwin S."/>
            <person name="Spatafora J."/>
            <person name="Crous P."/>
            <person name="Grigoriev I."/>
        </authorList>
    </citation>
    <scope>NUCLEOTIDE SEQUENCE</scope>
    <source>
        <strain evidence="1">CBS 113818</strain>
    </source>
</reference>
<name>A0A6A7AH54_9PLEO</name>